<dbReference type="Pfam" id="PF01595">
    <property type="entry name" value="CNNM"/>
    <property type="match status" value="1"/>
</dbReference>
<name>A0A8J7CVT3_9PROT</name>
<evidence type="ECO:0000256" key="9">
    <source>
        <dbReference type="PROSITE-ProRule" id="PRU00703"/>
    </source>
</evidence>
<evidence type="ECO:0000256" key="7">
    <source>
        <dbReference type="ARBA" id="ARBA00023122"/>
    </source>
</evidence>
<feature type="domain" description="CBS" evidence="13">
    <location>
        <begin position="274"/>
        <end position="333"/>
    </location>
</feature>
<evidence type="ECO:0000256" key="8">
    <source>
        <dbReference type="ARBA" id="ARBA00023136"/>
    </source>
</evidence>
<evidence type="ECO:0000256" key="3">
    <source>
        <dbReference type="ARBA" id="ARBA00022475"/>
    </source>
</evidence>
<dbReference type="FunFam" id="3.10.580.10:FF:000002">
    <property type="entry name" value="Magnesium/cobalt efflux protein CorC"/>
    <property type="match status" value="1"/>
</dbReference>
<feature type="domain" description="CBS" evidence="13">
    <location>
        <begin position="208"/>
        <end position="268"/>
    </location>
</feature>
<feature type="transmembrane region" description="Helical" evidence="11">
    <location>
        <begin position="88"/>
        <end position="107"/>
    </location>
</feature>
<evidence type="ECO:0000256" key="12">
    <source>
        <dbReference type="SAM" id="SignalP"/>
    </source>
</evidence>
<evidence type="ECO:0000256" key="1">
    <source>
        <dbReference type="ARBA" id="ARBA00004651"/>
    </source>
</evidence>
<dbReference type="SUPFAM" id="SSF56176">
    <property type="entry name" value="FAD-binding/transporter-associated domain-like"/>
    <property type="match status" value="1"/>
</dbReference>
<dbReference type="InterPro" id="IPR000644">
    <property type="entry name" value="CBS_dom"/>
</dbReference>
<accession>A0A8J7CVT3</accession>
<evidence type="ECO:0000313" key="16">
    <source>
        <dbReference type="Proteomes" id="UP000631034"/>
    </source>
</evidence>
<dbReference type="Gene3D" id="3.10.580.10">
    <property type="entry name" value="CBS-domain"/>
    <property type="match status" value="1"/>
</dbReference>
<evidence type="ECO:0000259" key="14">
    <source>
        <dbReference type="PROSITE" id="PS51846"/>
    </source>
</evidence>
<dbReference type="PROSITE" id="PS51371">
    <property type="entry name" value="CBS"/>
    <property type="match status" value="2"/>
</dbReference>
<dbReference type="AlphaFoldDB" id="A0A8J7CVT3"/>
<dbReference type="Pfam" id="PF03471">
    <property type="entry name" value="CorC_HlyC"/>
    <property type="match status" value="1"/>
</dbReference>
<dbReference type="SUPFAM" id="SSF54631">
    <property type="entry name" value="CBS-domain pair"/>
    <property type="match status" value="1"/>
</dbReference>
<dbReference type="InterPro" id="IPR036318">
    <property type="entry name" value="FAD-bd_PCMH-like_sf"/>
</dbReference>
<dbReference type="InterPro" id="IPR044751">
    <property type="entry name" value="Ion_transp-like_CBS"/>
</dbReference>
<keyword evidence="3" id="KW-1003">Cell membrane</keyword>
<keyword evidence="6 10" id="KW-1133">Transmembrane helix</keyword>
<dbReference type="InterPro" id="IPR002550">
    <property type="entry name" value="CNNM"/>
</dbReference>
<evidence type="ECO:0000256" key="5">
    <source>
        <dbReference type="ARBA" id="ARBA00022737"/>
    </source>
</evidence>
<reference evidence="15" key="1">
    <citation type="submission" date="2020-10" db="EMBL/GenBank/DDBJ databases">
        <title>Genome sequence of the unusual species of purple photosynthetic bacteria, Phaeovibrio sulfidiphilus DSM 23193, type strain.</title>
        <authorList>
            <person name="Kyndt J.A."/>
            <person name="Meyer T.E."/>
        </authorList>
    </citation>
    <scope>NUCLEOTIDE SEQUENCE</scope>
    <source>
        <strain evidence="15">DSM 23193</strain>
    </source>
</reference>
<dbReference type="SMART" id="SM00116">
    <property type="entry name" value="CBS"/>
    <property type="match status" value="2"/>
</dbReference>
<sequence>MITTISIICVLIALSAFFSASETALTAASRPLLHEMERHGDRRASNVNRLLRTRERLIGTILLGNNLVNILASAMATSLFISLFGESGVAWATLVMTVGVLLLGEILPKTIALIHTTGIALKVAPVMSVLVWLLRPVTAVLQGLVYLLLYMFPKGERTSGTSSAEALSELRGAIDLHTRECTDRAARAERSMLTSILELTEVPVSDVMVHRSKVVSLNADDPVEDNANVVFTSPYSRFPLWRDRPENIVGVIYEKDLTQALRENGGTTQGLDLMTIASPPWFVPDTTPLFRQLSAFRQRRKHLALVIDEYGSLQGLVTLEDILEEIVGDILDEYDEAVPGVQSQGDGTYLVNGDVTIRDLNREFDWSLPDEEAATVAGLLIRESRTIPAEGDSFTFHGFGFRIMRRSGNRITLVRISPPEPEDQDA</sequence>
<evidence type="ECO:0000256" key="11">
    <source>
        <dbReference type="SAM" id="Phobius"/>
    </source>
</evidence>
<evidence type="ECO:0000313" key="15">
    <source>
        <dbReference type="EMBL" id="MBE1236676.1"/>
    </source>
</evidence>
<dbReference type="PANTHER" id="PTHR22777:SF32">
    <property type="entry name" value="UPF0053 INNER MEMBRANE PROTEIN YFJD"/>
    <property type="match status" value="1"/>
</dbReference>
<dbReference type="PANTHER" id="PTHR22777">
    <property type="entry name" value="HEMOLYSIN-RELATED"/>
    <property type="match status" value="1"/>
</dbReference>
<feature type="chain" id="PRO_5035189389" evidence="12">
    <location>
        <begin position="21"/>
        <end position="426"/>
    </location>
</feature>
<dbReference type="InterPro" id="IPR016169">
    <property type="entry name" value="FAD-bd_PCMH_sub2"/>
</dbReference>
<dbReference type="GO" id="GO:0050660">
    <property type="term" value="F:flavin adenine dinucleotide binding"/>
    <property type="evidence" value="ECO:0007669"/>
    <property type="project" value="InterPro"/>
</dbReference>
<dbReference type="RefSeq" id="WP_192533663.1">
    <property type="nucleotide sequence ID" value="NZ_JACZHT010000002.1"/>
</dbReference>
<feature type="transmembrane region" description="Helical" evidence="11">
    <location>
        <begin position="127"/>
        <end position="149"/>
    </location>
</feature>
<evidence type="ECO:0000256" key="4">
    <source>
        <dbReference type="ARBA" id="ARBA00022692"/>
    </source>
</evidence>
<organism evidence="15 16">
    <name type="scientific">Phaeovibrio sulfidiphilus</name>
    <dbReference type="NCBI Taxonomy" id="1220600"/>
    <lineage>
        <taxon>Bacteria</taxon>
        <taxon>Pseudomonadati</taxon>
        <taxon>Pseudomonadota</taxon>
        <taxon>Alphaproteobacteria</taxon>
        <taxon>Rhodospirillales</taxon>
        <taxon>Rhodospirillaceae</taxon>
        <taxon>Phaeovibrio</taxon>
    </lineage>
</organism>
<keyword evidence="7 9" id="KW-0129">CBS domain</keyword>
<evidence type="ECO:0000256" key="10">
    <source>
        <dbReference type="PROSITE-ProRule" id="PRU01193"/>
    </source>
</evidence>
<keyword evidence="12" id="KW-0732">Signal</keyword>
<evidence type="ECO:0000259" key="13">
    <source>
        <dbReference type="PROSITE" id="PS51371"/>
    </source>
</evidence>
<dbReference type="Gene3D" id="3.30.465.10">
    <property type="match status" value="1"/>
</dbReference>
<feature type="domain" description="CNNM transmembrane" evidence="14">
    <location>
        <begin position="1"/>
        <end position="189"/>
    </location>
</feature>
<keyword evidence="8 10" id="KW-0472">Membrane</keyword>
<comment type="subcellular location">
    <subcellularLocation>
        <location evidence="1">Cell membrane</location>
        <topology evidence="1">Multi-pass membrane protein</topology>
    </subcellularLocation>
</comment>
<dbReference type="InterPro" id="IPR005170">
    <property type="entry name" value="Transptr-assoc_dom"/>
</dbReference>
<comment type="caution">
    <text evidence="15">The sequence shown here is derived from an EMBL/GenBank/DDBJ whole genome shotgun (WGS) entry which is preliminary data.</text>
</comment>
<dbReference type="EMBL" id="JACZHT010000002">
    <property type="protein sequence ID" value="MBE1236676.1"/>
    <property type="molecule type" value="Genomic_DNA"/>
</dbReference>
<evidence type="ECO:0000256" key="2">
    <source>
        <dbReference type="ARBA" id="ARBA00006446"/>
    </source>
</evidence>
<dbReference type="CDD" id="cd04590">
    <property type="entry name" value="CBS_pair_CorC_HlyC_assoc"/>
    <property type="match status" value="1"/>
</dbReference>
<protein>
    <submittedName>
        <fullName evidence="15">HlyC/CorC family transporter</fullName>
    </submittedName>
</protein>
<dbReference type="Pfam" id="PF00571">
    <property type="entry name" value="CBS"/>
    <property type="match status" value="2"/>
</dbReference>
<dbReference type="GO" id="GO:0005886">
    <property type="term" value="C:plasma membrane"/>
    <property type="evidence" value="ECO:0007669"/>
    <property type="project" value="UniProtKB-SubCell"/>
</dbReference>
<keyword evidence="5" id="KW-0677">Repeat</keyword>
<keyword evidence="4 10" id="KW-0812">Transmembrane</keyword>
<feature type="signal peptide" evidence="12">
    <location>
        <begin position="1"/>
        <end position="20"/>
    </location>
</feature>
<evidence type="ECO:0000256" key="6">
    <source>
        <dbReference type="ARBA" id="ARBA00022989"/>
    </source>
</evidence>
<dbReference type="Proteomes" id="UP000631034">
    <property type="component" value="Unassembled WGS sequence"/>
</dbReference>
<feature type="transmembrane region" description="Helical" evidence="11">
    <location>
        <begin position="57"/>
        <end position="81"/>
    </location>
</feature>
<dbReference type="SMART" id="SM01091">
    <property type="entry name" value="CorC_HlyC"/>
    <property type="match status" value="1"/>
</dbReference>
<dbReference type="PROSITE" id="PS51846">
    <property type="entry name" value="CNNM"/>
    <property type="match status" value="1"/>
</dbReference>
<gene>
    <name evidence="15" type="ORF">IHV25_03285</name>
</gene>
<dbReference type="InterPro" id="IPR046342">
    <property type="entry name" value="CBS_dom_sf"/>
</dbReference>
<proteinExistence type="inferred from homology"/>
<keyword evidence="16" id="KW-1185">Reference proteome</keyword>
<comment type="similarity">
    <text evidence="2">Belongs to the UPF0053 family. Hemolysin C subfamily.</text>
</comment>